<accession>A0A2T7DS56</accession>
<dbReference type="AlphaFoldDB" id="A0A2T7DS56"/>
<organism evidence="1 2">
    <name type="scientific">Panicum hallii var. hallii</name>
    <dbReference type="NCBI Taxonomy" id="1504633"/>
    <lineage>
        <taxon>Eukaryota</taxon>
        <taxon>Viridiplantae</taxon>
        <taxon>Streptophyta</taxon>
        <taxon>Embryophyta</taxon>
        <taxon>Tracheophyta</taxon>
        <taxon>Spermatophyta</taxon>
        <taxon>Magnoliopsida</taxon>
        <taxon>Liliopsida</taxon>
        <taxon>Poales</taxon>
        <taxon>Poaceae</taxon>
        <taxon>PACMAD clade</taxon>
        <taxon>Panicoideae</taxon>
        <taxon>Panicodae</taxon>
        <taxon>Paniceae</taxon>
        <taxon>Panicinae</taxon>
        <taxon>Panicum</taxon>
        <taxon>Panicum sect. Panicum</taxon>
    </lineage>
</organism>
<dbReference type="Gramene" id="PUZ58409">
    <property type="protein sequence ID" value="PUZ58409"/>
    <property type="gene ID" value="GQ55_5G507700"/>
</dbReference>
<sequence length="72" mass="8325">MESILLLENGKQISTFFERKFNLMLQRITKFPASESCMQPAKYALYFRSYRKSLLSENSSTACVILVCMETS</sequence>
<gene>
    <name evidence="1" type="ORF">GQ55_5G507700</name>
</gene>
<dbReference type="EMBL" id="CM009753">
    <property type="protein sequence ID" value="PUZ58409.1"/>
    <property type="molecule type" value="Genomic_DNA"/>
</dbReference>
<proteinExistence type="predicted"/>
<keyword evidence="2" id="KW-1185">Reference proteome</keyword>
<dbReference type="Proteomes" id="UP000244336">
    <property type="component" value="Chromosome 5"/>
</dbReference>
<evidence type="ECO:0000313" key="2">
    <source>
        <dbReference type="Proteomes" id="UP000244336"/>
    </source>
</evidence>
<reference evidence="1 2" key="1">
    <citation type="submission" date="2018-04" db="EMBL/GenBank/DDBJ databases">
        <title>WGS assembly of Panicum hallii var. hallii HAL2.</title>
        <authorList>
            <person name="Lovell J."/>
            <person name="Jenkins J."/>
            <person name="Lowry D."/>
            <person name="Mamidi S."/>
            <person name="Sreedasyam A."/>
            <person name="Weng X."/>
            <person name="Barry K."/>
            <person name="Bonette J."/>
            <person name="Campitelli B."/>
            <person name="Daum C."/>
            <person name="Gordon S."/>
            <person name="Gould B."/>
            <person name="Lipzen A."/>
            <person name="MacQueen A."/>
            <person name="Palacio-Mejia J."/>
            <person name="Plott C."/>
            <person name="Shakirov E."/>
            <person name="Shu S."/>
            <person name="Yoshinaga Y."/>
            <person name="Zane M."/>
            <person name="Rokhsar D."/>
            <person name="Grimwood J."/>
            <person name="Schmutz J."/>
            <person name="Juenger T."/>
        </authorList>
    </citation>
    <scope>NUCLEOTIDE SEQUENCE [LARGE SCALE GENOMIC DNA]</scope>
    <source>
        <strain evidence="2">cv. HAL2</strain>
    </source>
</reference>
<name>A0A2T7DS56_9POAL</name>
<evidence type="ECO:0000313" key="1">
    <source>
        <dbReference type="EMBL" id="PUZ58409.1"/>
    </source>
</evidence>
<protein>
    <submittedName>
        <fullName evidence="1">Uncharacterized protein</fullName>
    </submittedName>
</protein>